<dbReference type="Gene3D" id="3.30.70.20">
    <property type="match status" value="2"/>
</dbReference>
<dbReference type="GO" id="GO:0046872">
    <property type="term" value="F:metal ion binding"/>
    <property type="evidence" value="ECO:0007669"/>
    <property type="project" value="UniProtKB-KW"/>
</dbReference>
<dbReference type="InterPro" id="IPR050954">
    <property type="entry name" value="ET_IronSulfur_Cluster-Binding"/>
</dbReference>
<dbReference type="PANTHER" id="PTHR43177:SF5">
    <property type="entry name" value="ANAEROBIC DIMETHYL SULFOXIDE REDUCTASE CHAIN B-RELATED"/>
    <property type="match status" value="1"/>
</dbReference>
<evidence type="ECO:0000313" key="10">
    <source>
        <dbReference type="Proteomes" id="UP000053577"/>
    </source>
</evidence>
<dbReference type="Pfam" id="PF13247">
    <property type="entry name" value="Fer4_11"/>
    <property type="match status" value="1"/>
</dbReference>
<evidence type="ECO:0000256" key="7">
    <source>
        <dbReference type="ARBA" id="ARBA00023014"/>
    </source>
</evidence>
<dbReference type="EMBL" id="JGYD01000025">
    <property type="protein sequence ID" value="KSV17177.1"/>
    <property type="molecule type" value="Genomic_DNA"/>
</dbReference>
<evidence type="ECO:0000256" key="1">
    <source>
        <dbReference type="ARBA" id="ARBA00022448"/>
    </source>
</evidence>
<dbReference type="Proteomes" id="UP000053577">
    <property type="component" value="Unassembled WGS sequence"/>
</dbReference>
<sequence>MKRVQIKEELCMGCGLCRVACQTEHSVSHDVIKAVKKENQKPRIRVERKGEISFSVPCRHCDEPWCAYSCISGAMTRDPITGIVSSDPERCIGCWTCIVACPNSALIKDKANHVILKCDLCGGKEIPACVANYPNEALGLVDG</sequence>
<accession>A0A0V8M0L4</accession>
<dbReference type="AlphaFoldDB" id="A0A0V8M0L4"/>
<evidence type="ECO:0000256" key="4">
    <source>
        <dbReference type="ARBA" id="ARBA00022737"/>
    </source>
</evidence>
<dbReference type="eggNOG" id="COG1142">
    <property type="taxonomic scope" value="Bacteria"/>
</dbReference>
<reference evidence="9 10" key="1">
    <citation type="journal article" date="2015" name="Sci. Rep.">
        <title>A comparative genomics and reductive dehalogenase gene transcription study of two chloroethene-respiring bacteria, Dehalococcoides mccartyi strains MB and 11a.</title>
        <authorList>
            <person name="Low A."/>
            <person name="Shen Z."/>
            <person name="Cheng D."/>
            <person name="Rogers M.J."/>
            <person name="Lee P.K."/>
            <person name="He J."/>
        </authorList>
    </citation>
    <scope>NUCLEOTIDE SEQUENCE [LARGE SCALE GENOMIC DNA]</scope>
    <source>
        <strain evidence="9 10">MB</strain>
    </source>
</reference>
<dbReference type="PANTHER" id="PTHR43177">
    <property type="entry name" value="PROTEIN NRFC"/>
    <property type="match status" value="1"/>
</dbReference>
<dbReference type="SUPFAM" id="SSF54862">
    <property type="entry name" value="4Fe-4S ferredoxins"/>
    <property type="match status" value="1"/>
</dbReference>
<comment type="caution">
    <text evidence="9">The sequence shown here is derived from an EMBL/GenBank/DDBJ whole genome shotgun (WGS) entry which is preliminary data.</text>
</comment>
<feature type="domain" description="4Fe-4S ferredoxin-type" evidence="8">
    <location>
        <begin position="2"/>
        <end position="32"/>
    </location>
</feature>
<dbReference type="GO" id="GO:0051539">
    <property type="term" value="F:4 iron, 4 sulfur cluster binding"/>
    <property type="evidence" value="ECO:0007669"/>
    <property type="project" value="UniProtKB-KW"/>
</dbReference>
<feature type="domain" description="4Fe-4S ferredoxin-type" evidence="8">
    <location>
        <begin position="82"/>
        <end position="111"/>
    </location>
</feature>
<proteinExistence type="predicted"/>
<keyword evidence="4" id="KW-0677">Repeat</keyword>
<evidence type="ECO:0000256" key="6">
    <source>
        <dbReference type="ARBA" id="ARBA00023004"/>
    </source>
</evidence>
<keyword evidence="5" id="KW-0249">Electron transport</keyword>
<dbReference type="Pfam" id="PF00037">
    <property type="entry name" value="Fer4"/>
    <property type="match status" value="1"/>
</dbReference>
<dbReference type="PATRIC" id="fig|61435.5.peg.1389"/>
<keyword evidence="2" id="KW-0004">4Fe-4S</keyword>
<dbReference type="InterPro" id="IPR017896">
    <property type="entry name" value="4Fe4S_Fe-S-bd"/>
</dbReference>
<evidence type="ECO:0000313" key="9">
    <source>
        <dbReference type="EMBL" id="KSV17177.1"/>
    </source>
</evidence>
<dbReference type="RefSeq" id="WP_058292632.1">
    <property type="nucleotide sequence ID" value="NZ_JGYD01000025.1"/>
</dbReference>
<dbReference type="OrthoDB" id="9810688at2"/>
<dbReference type="PROSITE" id="PS51379">
    <property type="entry name" value="4FE4S_FER_2"/>
    <property type="match status" value="2"/>
</dbReference>
<evidence type="ECO:0000259" key="8">
    <source>
        <dbReference type="PROSITE" id="PS51379"/>
    </source>
</evidence>
<keyword evidence="1" id="KW-0813">Transport</keyword>
<keyword evidence="7" id="KW-0411">Iron-sulfur</keyword>
<evidence type="ECO:0000256" key="2">
    <source>
        <dbReference type="ARBA" id="ARBA00022485"/>
    </source>
</evidence>
<organism evidence="9 10">
    <name type="scientific">Dehalococcoides mccartyi</name>
    <dbReference type="NCBI Taxonomy" id="61435"/>
    <lineage>
        <taxon>Bacteria</taxon>
        <taxon>Bacillati</taxon>
        <taxon>Chloroflexota</taxon>
        <taxon>Dehalococcoidia</taxon>
        <taxon>Dehalococcoidales</taxon>
        <taxon>Dehalococcoidaceae</taxon>
        <taxon>Dehalococcoides</taxon>
    </lineage>
</organism>
<dbReference type="InterPro" id="IPR017900">
    <property type="entry name" value="4Fe4S_Fe_S_CS"/>
</dbReference>
<name>A0A0V8M0L4_9CHLR</name>
<dbReference type="PROSITE" id="PS00198">
    <property type="entry name" value="4FE4S_FER_1"/>
    <property type="match status" value="1"/>
</dbReference>
<dbReference type="CDD" id="cd10563">
    <property type="entry name" value="CooF_like"/>
    <property type="match status" value="1"/>
</dbReference>
<keyword evidence="6" id="KW-0408">Iron</keyword>
<gene>
    <name evidence="9" type="ORF">DA01_07060</name>
</gene>
<keyword evidence="3" id="KW-0479">Metal-binding</keyword>
<evidence type="ECO:0000256" key="5">
    <source>
        <dbReference type="ARBA" id="ARBA00022982"/>
    </source>
</evidence>
<evidence type="ECO:0000256" key="3">
    <source>
        <dbReference type="ARBA" id="ARBA00022723"/>
    </source>
</evidence>
<protein>
    <submittedName>
        <fullName evidence="9">4Fe-4S ferredoxin</fullName>
    </submittedName>
</protein>